<dbReference type="STRING" id="46835.A0A504YEB3"/>
<feature type="compositionally biased region" description="Acidic residues" evidence="5">
    <location>
        <begin position="541"/>
        <end position="568"/>
    </location>
</feature>
<feature type="compositionally biased region" description="Polar residues" evidence="5">
    <location>
        <begin position="280"/>
        <end position="303"/>
    </location>
</feature>
<dbReference type="InterPro" id="IPR004855">
    <property type="entry name" value="TFIIA_asu/bsu"/>
</dbReference>
<dbReference type="SUPFAM" id="SSF50784">
    <property type="entry name" value="Transcription factor IIA (TFIIA), beta-barrel domain"/>
    <property type="match status" value="1"/>
</dbReference>
<comment type="similarity">
    <text evidence="2">Belongs to the TFIIA subunit 1 family.</text>
</comment>
<dbReference type="InterPro" id="IPR009088">
    <property type="entry name" value="TFIIA_b-brl"/>
</dbReference>
<dbReference type="GO" id="GO:0003743">
    <property type="term" value="F:translation initiation factor activity"/>
    <property type="evidence" value="ECO:0007669"/>
    <property type="project" value="UniProtKB-KW"/>
</dbReference>
<dbReference type="SUPFAM" id="SSF47396">
    <property type="entry name" value="Transcription factor IIA (TFIIA), alpha-helical domain"/>
    <property type="match status" value="1"/>
</dbReference>
<feature type="compositionally biased region" description="Polar residues" evidence="5">
    <location>
        <begin position="325"/>
        <end position="336"/>
    </location>
</feature>
<keyword evidence="4" id="KW-0539">Nucleus</keyword>
<gene>
    <name evidence="6" type="ORF">FGIG_03726</name>
</gene>
<evidence type="ECO:0000256" key="5">
    <source>
        <dbReference type="SAM" id="MobiDB-lite"/>
    </source>
</evidence>
<name>A0A504YEB3_FASGI</name>
<comment type="caution">
    <text evidence="6">The sequence shown here is derived from an EMBL/GenBank/DDBJ whole genome shotgun (WGS) entry which is preliminary data.</text>
</comment>
<dbReference type="Proteomes" id="UP000316759">
    <property type="component" value="Unassembled WGS sequence"/>
</dbReference>
<dbReference type="PANTHER" id="PTHR12694:SF8">
    <property type="entry name" value="TRANSCRIPTION INITIATION FACTOR IIA SUBUNIT 1"/>
    <property type="match status" value="1"/>
</dbReference>
<keyword evidence="7" id="KW-1185">Reference proteome</keyword>
<dbReference type="AlphaFoldDB" id="A0A504YEB3"/>
<dbReference type="SMART" id="SM01371">
    <property type="entry name" value="TFIIA"/>
    <property type="match status" value="1"/>
</dbReference>
<dbReference type="GO" id="GO:0006367">
    <property type="term" value="P:transcription initiation at RNA polymerase II promoter"/>
    <property type="evidence" value="ECO:0007669"/>
    <property type="project" value="InterPro"/>
</dbReference>
<feature type="compositionally biased region" description="Acidic residues" evidence="5">
    <location>
        <begin position="425"/>
        <end position="445"/>
    </location>
</feature>
<keyword evidence="6" id="KW-0396">Initiation factor</keyword>
<dbReference type="Gene3D" id="2.30.18.10">
    <property type="entry name" value="Transcription factor IIA (TFIIA), beta-barrel domain"/>
    <property type="match status" value="1"/>
</dbReference>
<evidence type="ECO:0000256" key="3">
    <source>
        <dbReference type="ARBA" id="ARBA00023163"/>
    </source>
</evidence>
<feature type="compositionally biased region" description="Low complexity" evidence="5">
    <location>
        <begin position="359"/>
        <end position="368"/>
    </location>
</feature>
<dbReference type="Pfam" id="PF03153">
    <property type="entry name" value="TFIIA"/>
    <property type="match status" value="2"/>
</dbReference>
<dbReference type="PANTHER" id="PTHR12694">
    <property type="entry name" value="TRANSCRIPTION INITIATION FACTOR IIA SUBUNIT 1"/>
    <property type="match status" value="1"/>
</dbReference>
<sequence length="618" mass="65732">MTDVSKFYHDVIEDVIGGVKDELMEDGVDMQVLEELKKLWTAKLEETHVFDPEPVQNSAAQYLNLLQRSQLGPAARILVSTQPSSHAHLAGESTARSLGMTTTTVARPTAVTVDHGLTRVHLQPQPLMTIQQTQRFPQQNIAPNNLVASASGVVSANSASGAHIQQLQAHRGVIATGIQQGAAPQLAALPSGLTGHLVQIGQQTYLVPQLLNVRQPGAPQLTISQLVGAAPGQTVVTCATTGTTAAGGGGGGVSDVSSGFQQTQVDGGHDSDDEKFGETPGSQQQTPSASVQVRSVLPQSVQPSDIDDDDDDDDDDDLVPATPGFTPSSVRSNHQYQLHRPGHGGVTPMTDQTHRDHLTGGTPMNMSGPPTPMTPPSVASRATAADGGTSSWRRPHPGQILPGSSAAGSAGRKRRHRSPYHVGDTDTEVDDEFDEDGEEVGDDVELMTNATMTPAGQAGDPEDEDDEKMDADRSQKNKRSGAVARAPPRPKASRTQRAVDADRSISSSVSHPDDIPDAGAPSRPSAGDAAPDSMLPPDESTGLDEEEEQEEEEEPLNSGDDVSDEEPEVLFESDNVVVCQYDKIHHSRNRWRLHLKDGIMAINGRDLVFQKAIGEAEW</sequence>
<comment type="subcellular location">
    <subcellularLocation>
        <location evidence="1">Nucleus</location>
    </subcellularLocation>
</comment>
<reference evidence="6 7" key="1">
    <citation type="submission" date="2019-04" db="EMBL/GenBank/DDBJ databases">
        <title>Annotation for the trematode Fasciola gigantica.</title>
        <authorList>
            <person name="Choi Y.-J."/>
        </authorList>
    </citation>
    <scope>NUCLEOTIDE SEQUENCE [LARGE SCALE GENOMIC DNA]</scope>
    <source>
        <strain evidence="6">Uganda_cow_1</strain>
    </source>
</reference>
<evidence type="ECO:0000313" key="7">
    <source>
        <dbReference type="Proteomes" id="UP000316759"/>
    </source>
</evidence>
<evidence type="ECO:0000313" key="6">
    <source>
        <dbReference type="EMBL" id="TPP58851.1"/>
    </source>
</evidence>
<feature type="compositionally biased region" description="Basic and acidic residues" evidence="5">
    <location>
        <begin position="267"/>
        <end position="277"/>
    </location>
</feature>
<feature type="compositionally biased region" description="Acidic residues" evidence="5">
    <location>
        <begin position="460"/>
        <end position="469"/>
    </location>
</feature>
<accession>A0A504YEB3</accession>
<feature type="compositionally biased region" description="Polar residues" evidence="5">
    <location>
        <begin position="255"/>
        <end position="265"/>
    </location>
</feature>
<keyword evidence="6" id="KW-0648">Protein biosynthesis</keyword>
<dbReference type="CDD" id="cd07976">
    <property type="entry name" value="TFIIA_alpha_beta_like"/>
    <property type="match status" value="2"/>
</dbReference>
<evidence type="ECO:0000256" key="1">
    <source>
        <dbReference type="ARBA" id="ARBA00004123"/>
    </source>
</evidence>
<evidence type="ECO:0000256" key="2">
    <source>
        <dbReference type="ARBA" id="ARBA00010059"/>
    </source>
</evidence>
<dbReference type="EMBL" id="SUNJ01011476">
    <property type="protein sequence ID" value="TPP58851.1"/>
    <property type="molecule type" value="Genomic_DNA"/>
</dbReference>
<protein>
    <submittedName>
        <fullName evidence="6">Transcription initiation factor TFIIA large subunit</fullName>
    </submittedName>
</protein>
<feature type="region of interest" description="Disordered" evidence="5">
    <location>
        <begin position="247"/>
        <end position="568"/>
    </location>
</feature>
<keyword evidence="3" id="KW-0804">Transcription</keyword>
<evidence type="ECO:0000256" key="4">
    <source>
        <dbReference type="ARBA" id="ARBA00023242"/>
    </source>
</evidence>
<dbReference type="OrthoDB" id="6275927at2759"/>
<feature type="compositionally biased region" description="Acidic residues" evidence="5">
    <location>
        <begin position="305"/>
        <end position="318"/>
    </location>
</feature>
<organism evidence="6 7">
    <name type="scientific">Fasciola gigantica</name>
    <name type="common">Giant liver fluke</name>
    <dbReference type="NCBI Taxonomy" id="46835"/>
    <lineage>
        <taxon>Eukaryota</taxon>
        <taxon>Metazoa</taxon>
        <taxon>Spiralia</taxon>
        <taxon>Lophotrochozoa</taxon>
        <taxon>Platyhelminthes</taxon>
        <taxon>Trematoda</taxon>
        <taxon>Digenea</taxon>
        <taxon>Plagiorchiida</taxon>
        <taxon>Echinostomata</taxon>
        <taxon>Echinostomatoidea</taxon>
        <taxon>Fasciolidae</taxon>
        <taxon>Fasciola</taxon>
    </lineage>
</organism>
<dbReference type="GO" id="GO:0005672">
    <property type="term" value="C:transcription factor TFIIA complex"/>
    <property type="evidence" value="ECO:0007669"/>
    <property type="project" value="InterPro"/>
</dbReference>
<dbReference type="Gene3D" id="1.10.287.100">
    <property type="match status" value="1"/>
</dbReference>
<proteinExistence type="inferred from homology"/>